<feature type="region of interest" description="Disordered" evidence="1">
    <location>
        <begin position="202"/>
        <end position="224"/>
    </location>
</feature>
<feature type="region of interest" description="Disordered" evidence="1">
    <location>
        <begin position="443"/>
        <end position="464"/>
    </location>
</feature>
<dbReference type="Proteomes" id="UP000419144">
    <property type="component" value="Unassembled WGS sequence"/>
</dbReference>
<accession>A0A640KLQ3</accession>
<dbReference type="OrthoDB" id="245103at2759"/>
<comment type="caution">
    <text evidence="2">The sequence shown here is derived from an EMBL/GenBank/DDBJ whole genome shotgun (WGS) entry which is preliminary data.</text>
</comment>
<feature type="region of interest" description="Disordered" evidence="1">
    <location>
        <begin position="94"/>
        <end position="114"/>
    </location>
</feature>
<evidence type="ECO:0000256" key="1">
    <source>
        <dbReference type="SAM" id="MobiDB-lite"/>
    </source>
</evidence>
<evidence type="ECO:0000313" key="2">
    <source>
        <dbReference type="EMBL" id="GET90181.1"/>
    </source>
</evidence>
<dbReference type="InterPro" id="IPR016024">
    <property type="entry name" value="ARM-type_fold"/>
</dbReference>
<sequence>MSTAGLSRAYAVLRQLDVLRADRITNPLPMSDDRYARLRGEDQGGSEVWRSPPRSREELAVHHVRLRGFRTPPRTKKKEWCTGHRGVTWEESIDTGTTQAPSSRHAGATDHRGYYSRHHHASAPVYAYRISDPPSDEGPQVEVSQSAAAERGPHAVADTTSTGVGSYLSPLSGKYALADSYEHHAVSPPRSRSSGASPLLFSSWNSPLPHRRHNTRVTSEERLLRRPPSARVAVPSPVVLSSCFTNEAAHAAAAQTSSVVGPYFDRDDTRTALDSAAAVSSAATSSVHPETAAPVGAATACYVHKRTTRGTCLGTGLAVASPYSLGASLDASATTKAAATPSSFSNSSLMALPGGDAPSANGTSPVATADDGRHLLWQRSTSNTDVGDNQHHWCSAATASVASPSTRMKDASITPSLERLPAALHQGSCDVREPHHRLQREAATAATVASGGSPSSPPPSGDLSSFYTAAGRCLRAEGGGHTYAAEETHHQQEGERLFLRRHRRLPLHAIPPPRDATDAGPSPPRSLADRRSEEVGDDGVGCTDDSEGSVPLDLQHLSAGSAKEGSLDHDACSEEESMPLRALFGCTEETSMQRATVDNDHAHFDTPRPLRCISRGESAAFGGRRSETALFLDAHTKAVPFLDYLDRVNAASPHWLLKELVAMGDAWATSTHAENTVSGGGEHPAKAAESVVVDCLAMDLLLNKPSALECIVVPWLHTRLESMMTTYLADRMSFSTRNHRSRGKAVAVNALHSTEEAEPECEDEGDTSANNNVLCAIIGLGRAAFTLLPTLLQLLIWLPPPSPTSVCDVRLVGLAIRTAGGAEGLAAVIRILQQQAEGPHVLAAAAYVLSTYSFELVGHTSVLCVPAGSMHRPDANGDPKLLFQLVPDNLSTSAAGSLSASPMLEELRPLFGCRSLLFSSTATAAVPTGRHLNLQSPPPYRPTHVMIDAEFARRELLAYLRSNRFRVTHAHPYVMVLLNDALCAGLLRAVVTTAAQSLYLPILSRLRRDLHRVLSGGVATTDSPQRGNVDGSDSDEAAAAVAEQSLLRLPLLPYSIDRFFAEEKDTLFALESALVHALLAPSATPLVQEQTLMSLSTLPPVARVHVVQPVTDFFIRVAHTLRLQQVTTMRRSAIYAGVMDRLTTGRDPRNGVREVDADESVTVAAAIAAGTVCVNPLASSSCVDSCVASLVPVFQELLRSPLWRVRHAACVGLARVGPLTADPSSIVDFLLTCLSLHAPLATQERGSSQALSVAAIGPPELPLQPATVVWCLAQQRQGGVRALLQLLQDPQQPSQVHHWCAFQLAEVDVQEACTALNSGESPDGDTLLDELVQVLGRLIATQGALEEDTVLLCVRALATVVYRHYAVATSPANPGAVMDAVLPLDTAQPVEEAATCYQEEEPNACYIVLTSVLESALLPTNVLKALCLYLCRYGGGHGELYVCKELLQSSSVAARTAAAFGLRACGAKVLRSVVLGMSDASFDVRRESFETLTFIGAAASLQVLRQRPSEHRHQVQSALRDCLLQDANRPVPRKVAGDLYRALVREELLATQRLP</sequence>
<organism evidence="2 3">
    <name type="scientific">Leishmania tarentolae</name>
    <name type="common">Sauroleishmania tarentolae</name>
    <dbReference type="NCBI Taxonomy" id="5689"/>
    <lineage>
        <taxon>Eukaryota</taxon>
        <taxon>Discoba</taxon>
        <taxon>Euglenozoa</taxon>
        <taxon>Kinetoplastea</taxon>
        <taxon>Metakinetoplastina</taxon>
        <taxon>Trypanosomatida</taxon>
        <taxon>Trypanosomatidae</taxon>
        <taxon>Leishmaniinae</taxon>
        <taxon>Leishmania</taxon>
        <taxon>lizard Leishmania</taxon>
    </lineage>
</organism>
<feature type="region of interest" description="Disordered" evidence="1">
    <location>
        <begin position="508"/>
        <end position="552"/>
    </location>
</feature>
<feature type="region of interest" description="Disordered" evidence="1">
    <location>
        <begin position="128"/>
        <end position="164"/>
    </location>
</feature>
<name>A0A640KLQ3_LEITA</name>
<keyword evidence="3" id="KW-1185">Reference proteome</keyword>
<proteinExistence type="predicted"/>
<dbReference type="EMBL" id="BLBS01000039">
    <property type="protein sequence ID" value="GET90181.1"/>
    <property type="molecule type" value="Genomic_DNA"/>
</dbReference>
<dbReference type="SUPFAM" id="SSF48371">
    <property type="entry name" value="ARM repeat"/>
    <property type="match status" value="1"/>
</dbReference>
<protein>
    <submittedName>
        <fullName evidence="2">Uncharacterized protein</fullName>
    </submittedName>
</protein>
<dbReference type="InterPro" id="IPR011989">
    <property type="entry name" value="ARM-like"/>
</dbReference>
<dbReference type="VEuPathDB" id="TriTrypDB:LtaPh_2826200"/>
<reference evidence="2" key="1">
    <citation type="submission" date="2019-11" db="EMBL/GenBank/DDBJ databases">
        <title>Leishmania tarentolae CDS.</title>
        <authorList>
            <person name="Goto Y."/>
            <person name="Yamagishi J."/>
        </authorList>
    </citation>
    <scope>NUCLEOTIDE SEQUENCE [LARGE SCALE GENOMIC DNA]</scope>
    <source>
        <strain evidence="2">Parrot Tar II</strain>
    </source>
</reference>
<gene>
    <name evidence="2" type="ORF">LtaPh_2826200</name>
</gene>
<dbReference type="Gene3D" id="1.25.10.10">
    <property type="entry name" value="Leucine-rich Repeat Variant"/>
    <property type="match status" value="1"/>
</dbReference>
<evidence type="ECO:0000313" key="3">
    <source>
        <dbReference type="Proteomes" id="UP000419144"/>
    </source>
</evidence>